<sequence length="463" mass="53090">MTKKTTSRLDSDTMTHLDFFQKFKRLNPLEPSLGIIGFILVAILFIGCFSYLDYRTVTRRVHYYDPSLLGLVGPFSSSAAASAEAPLAVNERPGFLDEAGSGCDVFYGNWVWDDNYPLYQSTDCLFLDEGFRCLENGRPDNFFTKWRWQPKDCNLPRFDARNMLQKLRNRRLVFVGDSIGRNQWESLLCMLASVVPNKFSIYEVNGEPITKHKGFLAFMFKDYNCTVEYYRAPFLVVQGRAPPQAPKKVKMTLKVDQLDWSSNQWRNADVLIFNTGHWWNFEKTIREGCYFEEGGKVKLEMNVETAFLKSIETLINWIGSQVNMNKTQVLFRTYAPVHFRNGNWNSGGSCHLEKLPDLGALPAPPGSHFKIVADALLKHLNESQVMNLDLLNVTDMTSRRKDGHSSLYYLGPGIGPAPIHRQDCSHWCLPGVPDSWNELLYALFLKRETFRVQNSTEHLQAPF</sequence>
<keyword evidence="2" id="KW-1185">Reference proteome</keyword>
<organism evidence="1 2">
    <name type="scientific">Melia azedarach</name>
    <name type="common">Chinaberry tree</name>
    <dbReference type="NCBI Taxonomy" id="155640"/>
    <lineage>
        <taxon>Eukaryota</taxon>
        <taxon>Viridiplantae</taxon>
        <taxon>Streptophyta</taxon>
        <taxon>Embryophyta</taxon>
        <taxon>Tracheophyta</taxon>
        <taxon>Spermatophyta</taxon>
        <taxon>Magnoliopsida</taxon>
        <taxon>eudicotyledons</taxon>
        <taxon>Gunneridae</taxon>
        <taxon>Pentapetalae</taxon>
        <taxon>rosids</taxon>
        <taxon>malvids</taxon>
        <taxon>Sapindales</taxon>
        <taxon>Meliaceae</taxon>
        <taxon>Melia</taxon>
    </lineage>
</organism>
<reference evidence="1 2" key="1">
    <citation type="journal article" date="2023" name="Science">
        <title>Complex scaffold remodeling in plant triterpene biosynthesis.</title>
        <authorList>
            <person name="De La Pena R."/>
            <person name="Hodgson H."/>
            <person name="Liu J.C."/>
            <person name="Stephenson M.J."/>
            <person name="Martin A.C."/>
            <person name="Owen C."/>
            <person name="Harkess A."/>
            <person name="Leebens-Mack J."/>
            <person name="Jimenez L.E."/>
            <person name="Osbourn A."/>
            <person name="Sattely E.S."/>
        </authorList>
    </citation>
    <scope>NUCLEOTIDE SEQUENCE [LARGE SCALE GENOMIC DNA]</scope>
    <source>
        <strain evidence="2">cv. JPN11</strain>
        <tissue evidence="1">Leaf</tissue>
    </source>
</reference>
<dbReference type="EMBL" id="CM051394">
    <property type="protein sequence ID" value="KAJ4727497.1"/>
    <property type="molecule type" value="Genomic_DNA"/>
</dbReference>
<evidence type="ECO:0000313" key="2">
    <source>
        <dbReference type="Proteomes" id="UP001164539"/>
    </source>
</evidence>
<accession>A0ACC1YVL9</accession>
<evidence type="ECO:0000313" key="1">
    <source>
        <dbReference type="EMBL" id="KAJ4727497.1"/>
    </source>
</evidence>
<dbReference type="Proteomes" id="UP001164539">
    <property type="component" value="Chromosome 1"/>
</dbReference>
<protein>
    <submittedName>
        <fullName evidence="1">Protein trichome birefringence-like</fullName>
    </submittedName>
</protein>
<gene>
    <name evidence="1" type="ORF">OWV82_000585</name>
</gene>
<comment type="caution">
    <text evidence="1">The sequence shown here is derived from an EMBL/GenBank/DDBJ whole genome shotgun (WGS) entry which is preliminary data.</text>
</comment>
<proteinExistence type="predicted"/>
<name>A0ACC1YVL9_MELAZ</name>